<protein>
    <submittedName>
        <fullName evidence="1">Uncharacterized protein</fullName>
    </submittedName>
</protein>
<name>A0AAE0G092_9CHLO</name>
<dbReference type="EMBL" id="LGRX02011546">
    <property type="protein sequence ID" value="KAK3268830.1"/>
    <property type="molecule type" value="Genomic_DNA"/>
</dbReference>
<accession>A0AAE0G092</accession>
<reference evidence="1 2" key="1">
    <citation type="journal article" date="2015" name="Genome Biol. Evol.">
        <title>Comparative Genomics of a Bacterivorous Green Alga Reveals Evolutionary Causalities and Consequences of Phago-Mixotrophic Mode of Nutrition.</title>
        <authorList>
            <person name="Burns J.A."/>
            <person name="Paasch A."/>
            <person name="Narechania A."/>
            <person name="Kim E."/>
        </authorList>
    </citation>
    <scope>NUCLEOTIDE SEQUENCE [LARGE SCALE GENOMIC DNA]</scope>
    <source>
        <strain evidence="1 2">PLY_AMNH</strain>
    </source>
</reference>
<keyword evidence="2" id="KW-1185">Reference proteome</keyword>
<organism evidence="1 2">
    <name type="scientific">Cymbomonas tetramitiformis</name>
    <dbReference type="NCBI Taxonomy" id="36881"/>
    <lineage>
        <taxon>Eukaryota</taxon>
        <taxon>Viridiplantae</taxon>
        <taxon>Chlorophyta</taxon>
        <taxon>Pyramimonadophyceae</taxon>
        <taxon>Pyramimonadales</taxon>
        <taxon>Pyramimonadaceae</taxon>
        <taxon>Cymbomonas</taxon>
    </lineage>
</organism>
<comment type="caution">
    <text evidence="1">The sequence shown here is derived from an EMBL/GenBank/DDBJ whole genome shotgun (WGS) entry which is preliminary data.</text>
</comment>
<evidence type="ECO:0000313" key="2">
    <source>
        <dbReference type="Proteomes" id="UP001190700"/>
    </source>
</evidence>
<dbReference type="AlphaFoldDB" id="A0AAE0G092"/>
<gene>
    <name evidence="1" type="ORF">CYMTET_22685</name>
</gene>
<evidence type="ECO:0000313" key="1">
    <source>
        <dbReference type="EMBL" id="KAK3268830.1"/>
    </source>
</evidence>
<proteinExistence type="predicted"/>
<sequence length="242" mass="25803">MTLESGVDPGSKIMDFNAALVAARPGRPKQHLISAAARFGDPRGKDSAEADITDILLAQRKERKRRGIGTATARTADRVRGEGGCGCTYSFAVSGVESDFYATAFQHAIDTNDCDRFDALCFLAGGKPEIIEDFSTASFFDSDTVEKAAIDDTTSTYSTASPLTPTLESAGMYYPVDLMQPCEPTTSFMEKVAAMGGFTRSALDPDPSLAWLVVYGCTLGSVLVDSATECICLPSVPEMLTE</sequence>
<dbReference type="Proteomes" id="UP001190700">
    <property type="component" value="Unassembled WGS sequence"/>
</dbReference>